<keyword evidence="8" id="KW-1015">Disulfide bond</keyword>
<evidence type="ECO:0000256" key="4">
    <source>
        <dbReference type="ARBA" id="ARBA00022719"/>
    </source>
</evidence>
<evidence type="ECO:0000256" key="7">
    <source>
        <dbReference type="ARBA" id="ARBA00023136"/>
    </source>
</evidence>
<dbReference type="Pfam" id="PF07884">
    <property type="entry name" value="VKOR"/>
    <property type="match status" value="1"/>
</dbReference>
<evidence type="ECO:0000313" key="14">
    <source>
        <dbReference type="Proteomes" id="UP000007517"/>
    </source>
</evidence>
<feature type="transmembrane region" description="Helical" evidence="11">
    <location>
        <begin position="202"/>
        <end position="225"/>
    </location>
</feature>
<dbReference type="Proteomes" id="UP000007517">
    <property type="component" value="Chromosome"/>
</dbReference>
<keyword evidence="7 11" id="KW-0472">Membrane</keyword>
<dbReference type="GO" id="GO:0016491">
    <property type="term" value="F:oxidoreductase activity"/>
    <property type="evidence" value="ECO:0007669"/>
    <property type="project" value="UniProtKB-KW"/>
</dbReference>
<feature type="transmembrane region" description="Helical" evidence="11">
    <location>
        <begin position="256"/>
        <end position="276"/>
    </location>
</feature>
<evidence type="ECO:0000256" key="2">
    <source>
        <dbReference type="ARBA" id="ARBA00006214"/>
    </source>
</evidence>
<evidence type="ECO:0000259" key="12">
    <source>
        <dbReference type="Pfam" id="PF07884"/>
    </source>
</evidence>
<feature type="transmembrane region" description="Helical" evidence="11">
    <location>
        <begin position="429"/>
        <end position="449"/>
    </location>
</feature>
<keyword evidence="4" id="KW-0874">Quinone</keyword>
<dbReference type="Gene3D" id="1.20.1440.130">
    <property type="entry name" value="VKOR domain"/>
    <property type="match status" value="1"/>
</dbReference>
<dbReference type="RefSeq" id="WP_014374370.1">
    <property type="nucleotide sequence ID" value="NC_016943.1"/>
</dbReference>
<keyword evidence="3 11" id="KW-0812">Transmembrane</keyword>
<dbReference type="EMBL" id="FO117623">
    <property type="protein sequence ID" value="CCG01454.1"/>
    <property type="molecule type" value="Genomic_DNA"/>
</dbReference>
<evidence type="ECO:0000313" key="13">
    <source>
        <dbReference type="EMBL" id="CCG01454.1"/>
    </source>
</evidence>
<keyword evidence="14" id="KW-1185">Reference proteome</keyword>
<sequence length="516" mass="55628">MDRGITRPMARQAHGAELEEAGKERSEQHGEDSGMPSRMDRLRAQQRQVLWIPWTLILLGFWQLLVPLTLGYGNEALWAEPSGGRGVWFSDETMAPLRASLMTWSDVISGVLLLVLGWRALKPDRPIAWWGACFVGIWLVFAPIVLWSPTASGFVNDSIVGLLVIALTILIPGMPNMTAFMTMGPPTPPGWSYNPSSWPQRAILAALAFVGLVVSRYLAAFQLGYLESVWDPFFGSASTESVLNSSISHMLPISDAGLGGIAYTFEFLMAFMGGVARWRTMPWMVAMFGVLVIPLGLAHIALVMSMPVAVHAWCTFCILAGLVMLPMVALTVDEVVAMGQHVKQSRRRGDRDGSTWKIFWQGGQAEGCTPDERTPEMLELPDRPLTLLRSSLWGTGAPLPLLAVAALGVGLYAAPGVLGIDIRSGTADVAHLGGAFVVVVAVVAMAEVLRPVRLLNVAGGLGVAGLVLLTGPGVVPAAVIVLTGLVVAVLSVPRGPLHDHYGEWDRPARWPERRSA</sequence>
<dbReference type="eggNOG" id="COG0451">
    <property type="taxonomic scope" value="Bacteria"/>
</dbReference>
<evidence type="ECO:0000256" key="8">
    <source>
        <dbReference type="ARBA" id="ARBA00023157"/>
    </source>
</evidence>
<evidence type="ECO:0000256" key="10">
    <source>
        <dbReference type="SAM" id="MobiDB-lite"/>
    </source>
</evidence>
<accession>H6RNZ2</accession>
<protein>
    <recommendedName>
        <fullName evidence="12">Vitamin K epoxide reductase domain-containing protein</fullName>
    </recommendedName>
</protein>
<dbReference type="AlphaFoldDB" id="H6RNZ2"/>
<dbReference type="GO" id="GO:0016020">
    <property type="term" value="C:membrane"/>
    <property type="evidence" value="ECO:0007669"/>
    <property type="project" value="UniProtKB-SubCell"/>
</dbReference>
<reference evidence="14" key="2">
    <citation type="submission" date="2012-02" db="EMBL/GenBank/DDBJ databases">
        <title>Complete genome sequence of Blastococcus saxobsidens strain DD2.</title>
        <authorList>
            <person name="Genoscope."/>
        </authorList>
    </citation>
    <scope>NUCLEOTIDE SEQUENCE [LARGE SCALE GENOMIC DNA]</scope>
    <source>
        <strain evidence="14">DD2</strain>
    </source>
</reference>
<dbReference type="OrthoDB" id="9814124at2"/>
<feature type="transmembrane region" description="Helical" evidence="11">
    <location>
        <begin position="128"/>
        <end position="147"/>
    </location>
</feature>
<name>H6RNZ2_BLASD</name>
<feature type="transmembrane region" description="Helical" evidence="11">
    <location>
        <begin position="101"/>
        <end position="121"/>
    </location>
</feature>
<feature type="transmembrane region" description="Helical" evidence="11">
    <location>
        <begin position="159"/>
        <end position="181"/>
    </location>
</feature>
<evidence type="ECO:0000256" key="6">
    <source>
        <dbReference type="ARBA" id="ARBA00023002"/>
    </source>
</evidence>
<comment type="subcellular location">
    <subcellularLocation>
        <location evidence="1">Membrane</location>
        <topology evidence="1">Multi-pass membrane protein</topology>
    </subcellularLocation>
</comment>
<proteinExistence type="inferred from homology"/>
<comment type="similarity">
    <text evidence="2">Belongs to the VKOR family.</text>
</comment>
<dbReference type="HOGENOM" id="CLU_047231_0_0_11"/>
<feature type="transmembrane region" description="Helical" evidence="11">
    <location>
        <begin position="392"/>
        <end position="414"/>
    </location>
</feature>
<dbReference type="InterPro" id="IPR038354">
    <property type="entry name" value="VKOR_sf"/>
</dbReference>
<feature type="compositionally biased region" description="Basic and acidic residues" evidence="10">
    <location>
        <begin position="14"/>
        <end position="37"/>
    </location>
</feature>
<evidence type="ECO:0000256" key="5">
    <source>
        <dbReference type="ARBA" id="ARBA00022989"/>
    </source>
</evidence>
<evidence type="ECO:0000256" key="3">
    <source>
        <dbReference type="ARBA" id="ARBA00022692"/>
    </source>
</evidence>
<feature type="transmembrane region" description="Helical" evidence="11">
    <location>
        <begin position="49"/>
        <end position="72"/>
    </location>
</feature>
<feature type="transmembrane region" description="Helical" evidence="11">
    <location>
        <begin position="461"/>
        <end position="490"/>
    </location>
</feature>
<feature type="transmembrane region" description="Helical" evidence="11">
    <location>
        <begin position="310"/>
        <end position="338"/>
    </location>
</feature>
<keyword evidence="9" id="KW-0676">Redox-active center</keyword>
<dbReference type="STRING" id="1146883.BLASA_0493"/>
<dbReference type="InterPro" id="IPR012932">
    <property type="entry name" value="VKOR"/>
</dbReference>
<feature type="domain" description="Vitamin K epoxide reductase" evidence="12">
    <location>
        <begin position="203"/>
        <end position="331"/>
    </location>
</feature>
<feature type="region of interest" description="Disordered" evidence="10">
    <location>
        <begin position="1"/>
        <end position="37"/>
    </location>
</feature>
<keyword evidence="6" id="KW-0560">Oxidoreductase</keyword>
<dbReference type="CDD" id="cd12919">
    <property type="entry name" value="VKOR_2"/>
    <property type="match status" value="1"/>
</dbReference>
<evidence type="ECO:0000256" key="11">
    <source>
        <dbReference type="SAM" id="Phobius"/>
    </source>
</evidence>
<reference evidence="13 14" key="1">
    <citation type="journal article" date="2012" name="J. Bacteriol.">
        <title>Genome Sequence of Blastococcus saxobsidens DD2, a Stone-Inhabiting Bacterium.</title>
        <authorList>
            <person name="Chouaia B."/>
            <person name="Crotti E."/>
            <person name="Brusetti L."/>
            <person name="Daffonchio D."/>
            <person name="Essoussi I."/>
            <person name="Nouioui I."/>
            <person name="Sbissi I."/>
            <person name="Ghodhbane-Gtari F."/>
            <person name="Gtari M."/>
            <person name="Vacherie B."/>
            <person name="Barbe V."/>
            <person name="Medigue C."/>
            <person name="Gury J."/>
            <person name="Pujic P."/>
            <person name="Normand P."/>
        </authorList>
    </citation>
    <scope>NUCLEOTIDE SEQUENCE [LARGE SCALE GENOMIC DNA]</scope>
    <source>
        <strain evidence="13 14">DD2</strain>
    </source>
</reference>
<feature type="transmembrane region" description="Helical" evidence="11">
    <location>
        <begin position="283"/>
        <end position="304"/>
    </location>
</feature>
<evidence type="ECO:0000256" key="9">
    <source>
        <dbReference type="ARBA" id="ARBA00023284"/>
    </source>
</evidence>
<dbReference type="KEGG" id="bsd:BLASA_0493"/>
<keyword evidence="5 11" id="KW-1133">Transmembrane helix</keyword>
<gene>
    <name evidence="13" type="ordered locus">BLASA_0493</name>
</gene>
<evidence type="ECO:0000256" key="1">
    <source>
        <dbReference type="ARBA" id="ARBA00004141"/>
    </source>
</evidence>
<organism evidence="13 14">
    <name type="scientific">Blastococcus saxobsidens (strain DD2)</name>
    <dbReference type="NCBI Taxonomy" id="1146883"/>
    <lineage>
        <taxon>Bacteria</taxon>
        <taxon>Bacillati</taxon>
        <taxon>Actinomycetota</taxon>
        <taxon>Actinomycetes</taxon>
        <taxon>Geodermatophilales</taxon>
        <taxon>Geodermatophilaceae</taxon>
        <taxon>Blastococcus</taxon>
    </lineage>
</organism>
<dbReference type="GO" id="GO:0048038">
    <property type="term" value="F:quinone binding"/>
    <property type="evidence" value="ECO:0007669"/>
    <property type="project" value="UniProtKB-KW"/>
</dbReference>